<dbReference type="PANTHER" id="PTHR21261">
    <property type="entry name" value="BEAT PROTEIN"/>
    <property type="match status" value="1"/>
</dbReference>
<dbReference type="InterPro" id="IPR013106">
    <property type="entry name" value="Ig_V-set"/>
</dbReference>
<dbReference type="OMA" id="WETNEVE"/>
<accession>A0A8B7MXX4</accession>
<dbReference type="KEGG" id="hazt:108664337"/>
<keyword evidence="2" id="KW-1185">Reference proteome</keyword>
<dbReference type="Proteomes" id="UP000694843">
    <property type="component" value="Unplaced"/>
</dbReference>
<dbReference type="PROSITE" id="PS50835">
    <property type="entry name" value="IG_LIKE"/>
    <property type="match status" value="1"/>
</dbReference>
<dbReference type="PANTHER" id="PTHR21261:SF15">
    <property type="entry name" value="BEATEN PATH IIIA, ISOFORM D-RELATED"/>
    <property type="match status" value="1"/>
</dbReference>
<sequence>MNMPALTPTPVPLEGCCSGLRITKINVPARVAVGDSAVLECEWVSPNNKDVYSLKWYFGLEEFYRWTPAEKNPVQVFRVNAFDVSEAESSKGTVVIRNLSRKASGVMRCEISEEAPSFHTDAKTARLEVVDLPDSPPLLSPLQAVYELHQQVQLNCSSVNAYPPPTLVFFINSEPVNPTWVGRNESFRSRVLDGLPLYTSTRQLQFRLLPRLLNNDGRLLVKCTAEIAGIYWETNEVELPIDQPQRASIMEGRSSAGYQCCSHCVATSLPLLLLLRMFRLLH</sequence>
<dbReference type="RefSeq" id="XP_018006402.1">
    <property type="nucleotide sequence ID" value="XM_018150913.2"/>
</dbReference>
<feature type="domain" description="Ig-like" evidence="1">
    <location>
        <begin position="4"/>
        <end position="125"/>
    </location>
</feature>
<dbReference type="InterPro" id="IPR013783">
    <property type="entry name" value="Ig-like_fold"/>
</dbReference>
<organism evidence="2 3">
    <name type="scientific">Hyalella azteca</name>
    <name type="common">Amphipod</name>
    <dbReference type="NCBI Taxonomy" id="294128"/>
    <lineage>
        <taxon>Eukaryota</taxon>
        <taxon>Metazoa</taxon>
        <taxon>Ecdysozoa</taxon>
        <taxon>Arthropoda</taxon>
        <taxon>Crustacea</taxon>
        <taxon>Multicrustacea</taxon>
        <taxon>Malacostraca</taxon>
        <taxon>Eumalacostraca</taxon>
        <taxon>Peracarida</taxon>
        <taxon>Amphipoda</taxon>
        <taxon>Senticaudata</taxon>
        <taxon>Talitrida</taxon>
        <taxon>Talitroidea</taxon>
        <taxon>Hyalellidae</taxon>
        <taxon>Hyalella</taxon>
    </lineage>
</organism>
<dbReference type="InterPro" id="IPR007110">
    <property type="entry name" value="Ig-like_dom"/>
</dbReference>
<dbReference type="OrthoDB" id="6419989at2759"/>
<dbReference type="Gene3D" id="2.60.40.10">
    <property type="entry name" value="Immunoglobulins"/>
    <property type="match status" value="2"/>
</dbReference>
<dbReference type="GeneID" id="108664337"/>
<evidence type="ECO:0000259" key="1">
    <source>
        <dbReference type="PROSITE" id="PS50835"/>
    </source>
</evidence>
<proteinExistence type="predicted"/>
<evidence type="ECO:0000313" key="3">
    <source>
        <dbReference type="RefSeq" id="XP_018006402.1"/>
    </source>
</evidence>
<gene>
    <name evidence="3" type="primary">LOC108664337</name>
</gene>
<name>A0A8B7MXX4_HYAAZ</name>
<protein>
    <submittedName>
        <fullName evidence="3">Uncharacterized protein LOC108664337</fullName>
    </submittedName>
</protein>
<dbReference type="InterPro" id="IPR036179">
    <property type="entry name" value="Ig-like_dom_sf"/>
</dbReference>
<reference evidence="3" key="1">
    <citation type="submission" date="2025-08" db="UniProtKB">
        <authorList>
            <consortium name="RefSeq"/>
        </authorList>
    </citation>
    <scope>IDENTIFICATION</scope>
    <source>
        <tissue evidence="3">Whole organism</tissue>
    </source>
</reference>
<dbReference type="Pfam" id="PF07686">
    <property type="entry name" value="V-set"/>
    <property type="match status" value="1"/>
</dbReference>
<dbReference type="AlphaFoldDB" id="A0A8B7MXX4"/>
<evidence type="ECO:0000313" key="2">
    <source>
        <dbReference type="Proteomes" id="UP000694843"/>
    </source>
</evidence>
<dbReference type="SUPFAM" id="SSF48726">
    <property type="entry name" value="Immunoglobulin"/>
    <property type="match status" value="2"/>
</dbReference>